<evidence type="ECO:0000256" key="4">
    <source>
        <dbReference type="ARBA" id="ARBA00023136"/>
    </source>
</evidence>
<feature type="transmembrane region" description="Helical" evidence="5">
    <location>
        <begin position="266"/>
        <end position="284"/>
    </location>
</feature>
<sequence>MRINPQAAVYAGFCLLGPIGALTPVPGLPSSFRFYYALLPIGIVVFACRGINRKVFTDFLIMMPVVVYMVISAGILYAYHDVSGLSNDDNPIVRVGLFTSMLLFALALGSYLWRNEPRSAESVIAERVLGLRLVLLGYVITLAAGYVFFVGYYLGVLSVEFIDKFQVLTQFGYGLLRFSPGSYPNEYGIVSSFMLSIWTVLIMQRIPLKQARSKLSLPMALLGPLYILTLAALFLTTTRAAYVAYVAALAYLVLRGGTAATKLKRVSIAAVAALVLGIGAQSYYDVLGLIEQGIRAFSDPNASAASRFVAWRYAWLQFCDSPLVGTGFGSQHGIHNTYLQFFFELGVLGSVLIGIAGLLLLGRYAQRPRMSGDQDSPDLSVLRVAKNLALLHVLWFAMSNHNLNHFLTWLCVLLMYMSAPPVSSSETSLVPAPLSGPLA</sequence>
<dbReference type="PANTHER" id="PTHR37422">
    <property type="entry name" value="TEICHURONIC ACID BIOSYNTHESIS PROTEIN TUAE"/>
    <property type="match status" value="1"/>
</dbReference>
<evidence type="ECO:0000256" key="3">
    <source>
        <dbReference type="ARBA" id="ARBA00022989"/>
    </source>
</evidence>
<keyword evidence="7" id="KW-0436">Ligase</keyword>
<organism evidence="7 8">
    <name type="scientific">Banduia mediterranea</name>
    <dbReference type="NCBI Taxonomy" id="3075609"/>
    <lineage>
        <taxon>Bacteria</taxon>
        <taxon>Pseudomonadati</taxon>
        <taxon>Pseudomonadota</taxon>
        <taxon>Gammaproteobacteria</taxon>
        <taxon>Nevskiales</taxon>
        <taxon>Algiphilaceae</taxon>
        <taxon>Banduia</taxon>
    </lineage>
</organism>
<feature type="transmembrane region" description="Helical" evidence="5">
    <location>
        <begin position="92"/>
        <end position="113"/>
    </location>
</feature>
<feature type="transmembrane region" description="Helical" evidence="5">
    <location>
        <begin position="187"/>
        <end position="203"/>
    </location>
</feature>
<dbReference type="Pfam" id="PF04932">
    <property type="entry name" value="Wzy_C"/>
    <property type="match status" value="1"/>
</dbReference>
<dbReference type="InterPro" id="IPR051533">
    <property type="entry name" value="WaaL-like"/>
</dbReference>
<comment type="caution">
    <text evidence="7">The sequence shown here is derived from an EMBL/GenBank/DDBJ whole genome shotgun (WGS) entry which is preliminary data.</text>
</comment>
<evidence type="ECO:0000259" key="6">
    <source>
        <dbReference type="Pfam" id="PF04932"/>
    </source>
</evidence>
<feature type="transmembrane region" description="Helical" evidence="5">
    <location>
        <begin position="59"/>
        <end position="80"/>
    </location>
</feature>
<evidence type="ECO:0000313" key="7">
    <source>
        <dbReference type="EMBL" id="MDT0496225.1"/>
    </source>
</evidence>
<gene>
    <name evidence="7" type="ORF">RM530_02440</name>
</gene>
<keyword evidence="3 5" id="KW-1133">Transmembrane helix</keyword>
<accession>A0ABU2WFE7</accession>
<feature type="transmembrane region" description="Helical" evidence="5">
    <location>
        <begin position="338"/>
        <end position="361"/>
    </location>
</feature>
<dbReference type="Proteomes" id="UP001254608">
    <property type="component" value="Unassembled WGS sequence"/>
</dbReference>
<feature type="transmembrane region" description="Helical" evidence="5">
    <location>
        <begin position="133"/>
        <end position="154"/>
    </location>
</feature>
<reference evidence="7 8" key="1">
    <citation type="submission" date="2023-09" db="EMBL/GenBank/DDBJ databases">
        <authorList>
            <person name="Rey-Velasco X."/>
        </authorList>
    </citation>
    <scope>NUCLEOTIDE SEQUENCE [LARGE SCALE GENOMIC DNA]</scope>
    <source>
        <strain evidence="7 8">W345</strain>
    </source>
</reference>
<feature type="transmembrane region" description="Helical" evidence="5">
    <location>
        <begin position="239"/>
        <end position="254"/>
    </location>
</feature>
<protein>
    <submittedName>
        <fullName evidence="7">O-antigen ligase family protein</fullName>
    </submittedName>
</protein>
<dbReference type="GO" id="GO:0016874">
    <property type="term" value="F:ligase activity"/>
    <property type="evidence" value="ECO:0007669"/>
    <property type="project" value="UniProtKB-KW"/>
</dbReference>
<keyword evidence="8" id="KW-1185">Reference proteome</keyword>
<feature type="transmembrane region" description="Helical" evidence="5">
    <location>
        <begin position="215"/>
        <end position="233"/>
    </location>
</feature>
<keyword evidence="2 5" id="KW-0812">Transmembrane</keyword>
<evidence type="ECO:0000256" key="2">
    <source>
        <dbReference type="ARBA" id="ARBA00022692"/>
    </source>
</evidence>
<proteinExistence type="predicted"/>
<name>A0ABU2WFE7_9GAMM</name>
<dbReference type="RefSeq" id="WP_311363614.1">
    <property type="nucleotide sequence ID" value="NZ_JAVRIC010000002.1"/>
</dbReference>
<dbReference type="PANTHER" id="PTHR37422:SF13">
    <property type="entry name" value="LIPOPOLYSACCHARIDE BIOSYNTHESIS PROTEIN PA4999-RELATED"/>
    <property type="match status" value="1"/>
</dbReference>
<evidence type="ECO:0000256" key="5">
    <source>
        <dbReference type="SAM" id="Phobius"/>
    </source>
</evidence>
<evidence type="ECO:0000256" key="1">
    <source>
        <dbReference type="ARBA" id="ARBA00004141"/>
    </source>
</evidence>
<evidence type="ECO:0000313" key="8">
    <source>
        <dbReference type="Proteomes" id="UP001254608"/>
    </source>
</evidence>
<dbReference type="EMBL" id="JAVRIC010000002">
    <property type="protein sequence ID" value="MDT0496225.1"/>
    <property type="molecule type" value="Genomic_DNA"/>
</dbReference>
<dbReference type="InterPro" id="IPR007016">
    <property type="entry name" value="O-antigen_ligase-rel_domated"/>
</dbReference>
<feature type="transmembrane region" description="Helical" evidence="5">
    <location>
        <begin position="34"/>
        <end position="52"/>
    </location>
</feature>
<feature type="transmembrane region" description="Helical" evidence="5">
    <location>
        <begin position="7"/>
        <end position="28"/>
    </location>
</feature>
<feature type="domain" description="O-antigen ligase-related" evidence="6">
    <location>
        <begin position="226"/>
        <end position="353"/>
    </location>
</feature>
<keyword evidence="4 5" id="KW-0472">Membrane</keyword>
<comment type="subcellular location">
    <subcellularLocation>
        <location evidence="1">Membrane</location>
        <topology evidence="1">Multi-pass membrane protein</topology>
    </subcellularLocation>
</comment>